<dbReference type="NCBIfam" id="TIGR01409">
    <property type="entry name" value="TAT_signal_seq"/>
    <property type="match status" value="1"/>
</dbReference>
<dbReference type="Proteomes" id="UP000315647">
    <property type="component" value="Chromosome"/>
</dbReference>
<dbReference type="PANTHER" id="PTHR43818:SF10">
    <property type="entry name" value="NADH-DEPENDENT DEHYDROGENASE-RELATED"/>
    <property type="match status" value="1"/>
</dbReference>
<evidence type="ECO:0000313" key="5">
    <source>
        <dbReference type="Proteomes" id="UP000315647"/>
    </source>
</evidence>
<evidence type="ECO:0000313" key="4">
    <source>
        <dbReference type="EMBL" id="QDV21437.1"/>
    </source>
</evidence>
<dbReference type="SUPFAM" id="SSF55347">
    <property type="entry name" value="Glyceraldehyde-3-phosphate dehydrogenase-like, C-terminal domain"/>
    <property type="match status" value="1"/>
</dbReference>
<keyword evidence="5" id="KW-1185">Reference proteome</keyword>
<dbReference type="InterPro" id="IPR036291">
    <property type="entry name" value="NAD(P)-bd_dom_sf"/>
</dbReference>
<dbReference type="EMBL" id="CP037421">
    <property type="protein sequence ID" value="QDT30498.1"/>
    <property type="molecule type" value="Genomic_DNA"/>
</dbReference>
<dbReference type="Pfam" id="PF19051">
    <property type="entry name" value="GFO_IDH_MocA_C2"/>
    <property type="match status" value="1"/>
</dbReference>
<dbReference type="Gene3D" id="3.40.50.720">
    <property type="entry name" value="NAD(P)-binding Rossmann-like Domain"/>
    <property type="match status" value="1"/>
</dbReference>
<dbReference type="InterPro" id="IPR050463">
    <property type="entry name" value="Gfo/Idh/MocA_oxidrdct_glycsds"/>
</dbReference>
<dbReference type="InterPro" id="IPR019546">
    <property type="entry name" value="TAT_signal_bac_arc"/>
</dbReference>
<dbReference type="InterPro" id="IPR006311">
    <property type="entry name" value="TAT_signal"/>
</dbReference>
<dbReference type="GO" id="GO:0050112">
    <property type="term" value="F:inositol 2-dehydrogenase (NAD+) activity"/>
    <property type="evidence" value="ECO:0007669"/>
    <property type="project" value="UniProtKB-EC"/>
</dbReference>
<keyword evidence="3" id="KW-0560">Oxidoreductase</keyword>
<organism evidence="3 5">
    <name type="scientific">Gimesia panareensis</name>
    <dbReference type="NCBI Taxonomy" id="2527978"/>
    <lineage>
        <taxon>Bacteria</taxon>
        <taxon>Pseudomonadati</taxon>
        <taxon>Planctomycetota</taxon>
        <taxon>Planctomycetia</taxon>
        <taxon>Planctomycetales</taxon>
        <taxon>Planctomycetaceae</taxon>
        <taxon>Gimesia</taxon>
    </lineage>
</organism>
<accession>A0A517QFS1</accession>
<sequence length="457" mass="51353">MQDQSSPKNKSHSSMSRRRFLATSASAAAAIGFGAPAIVRGTNLNEKLNIAIIGSGGRGGSNLRSVSSENITVLCDVNEQNLFRASQSHPKAKKFKDFREVYDHQDQFDAVVVSTCEHTHAFATLPALQLKKHVYCEKPLTHSVWEARVIREAARDAGVATQMGTQIHASDNYRRVVELIETGAIGPVQEAHVWVSRAWGWHPSEAEARAAKDIVYSDKRPSHSDEIPKGLDWDLWLGPAPERPFNNIYFPGPKWYRWWDFGNGTMSDLGSHWIDLPFWALKLDYPLTIEAAGPPIQKEIAPASMQAVYEYGQRGDLPPVTVGWYQGTNKPKLWEEGKIPQWANGVLFVGSKGMLLSDYRKHVLLPEKEFADFKPPEPYIPKSLGHHAEWIHACKTGAPTTCNFEYAGLLTEANHLGNVAYRTGKKLHWDTQAMRATNAPESDQYIRREYRKGWKLI</sequence>
<dbReference type="AlphaFoldDB" id="A0A517QFS1"/>
<evidence type="ECO:0000313" key="3">
    <source>
        <dbReference type="EMBL" id="QDT30498.1"/>
    </source>
</evidence>
<dbReference type="InterPro" id="IPR000683">
    <property type="entry name" value="Gfo/Idh/MocA-like_OxRdtase_N"/>
</dbReference>
<evidence type="ECO:0000259" key="1">
    <source>
        <dbReference type="Pfam" id="PF01408"/>
    </source>
</evidence>
<protein>
    <submittedName>
        <fullName evidence="3">Inositol 2-dehydrogenase</fullName>
        <ecNumber evidence="3">1.1.1.18</ecNumber>
    </submittedName>
</protein>
<accession>A0A518FYJ4</accession>
<dbReference type="SUPFAM" id="SSF51735">
    <property type="entry name" value="NAD(P)-binding Rossmann-fold domains"/>
    <property type="match status" value="1"/>
</dbReference>
<dbReference type="EC" id="1.1.1.18" evidence="3"/>
<dbReference type="Pfam" id="PF01408">
    <property type="entry name" value="GFO_IDH_MocA"/>
    <property type="match status" value="1"/>
</dbReference>
<proteinExistence type="predicted"/>
<dbReference type="EMBL" id="CP036317">
    <property type="protein sequence ID" value="QDV21437.1"/>
    <property type="molecule type" value="Genomic_DNA"/>
</dbReference>
<feature type="domain" description="Gfo/Idh/MocA-like oxidoreductase bacterial type C-terminal" evidence="2">
    <location>
        <begin position="216"/>
        <end position="455"/>
    </location>
</feature>
<dbReference type="OrthoDB" id="255433at2"/>
<reference evidence="3 5" key="1">
    <citation type="submission" date="2019-03" db="EMBL/GenBank/DDBJ databases">
        <title>Deep-cultivation of Planctomycetes and their phenomic and genomic characterization uncovers novel biology.</title>
        <authorList>
            <person name="Wiegand S."/>
            <person name="Jogler M."/>
            <person name="Boedeker C."/>
            <person name="Pinto D."/>
            <person name="Vollmers J."/>
            <person name="Rivas-Marin E."/>
            <person name="Kohn T."/>
            <person name="Peeters S.H."/>
            <person name="Heuer A."/>
            <person name="Rast P."/>
            <person name="Oberbeckmann S."/>
            <person name="Bunk B."/>
            <person name="Jeske O."/>
            <person name="Meyerdierks A."/>
            <person name="Storesund J.E."/>
            <person name="Kallscheuer N."/>
            <person name="Luecker S."/>
            <person name="Lage O.M."/>
            <person name="Pohl T."/>
            <person name="Merkel B.J."/>
            <person name="Hornburger P."/>
            <person name="Mueller R.-W."/>
            <person name="Bruemmer F."/>
            <person name="Labrenz M."/>
            <person name="Spormann A.M."/>
            <person name="Op den Camp H."/>
            <person name="Overmann J."/>
            <person name="Amann R."/>
            <person name="Jetten M.S.M."/>
            <person name="Mascher T."/>
            <person name="Medema M.H."/>
            <person name="Devos D.P."/>
            <person name="Kaster A.-K."/>
            <person name="Ovreas L."/>
            <person name="Rohde M."/>
            <person name="Galperin M.Y."/>
            <person name="Jogler C."/>
        </authorList>
    </citation>
    <scope>NUCLEOTIDE SEQUENCE [LARGE SCALE GENOMIC DNA]</scope>
    <source>
        <strain evidence="3 5">Enr10</strain>
        <strain evidence="4 6">Pan153</strain>
    </source>
</reference>
<dbReference type="Gene3D" id="3.30.360.10">
    <property type="entry name" value="Dihydrodipicolinate Reductase, domain 2"/>
    <property type="match status" value="1"/>
</dbReference>
<evidence type="ECO:0000313" key="6">
    <source>
        <dbReference type="Proteomes" id="UP000320839"/>
    </source>
</evidence>
<dbReference type="PROSITE" id="PS51318">
    <property type="entry name" value="TAT"/>
    <property type="match status" value="1"/>
</dbReference>
<dbReference type="PANTHER" id="PTHR43818">
    <property type="entry name" value="BCDNA.GH03377"/>
    <property type="match status" value="1"/>
</dbReference>
<name>A0A517QFS1_9PLAN</name>
<dbReference type="GO" id="GO:0000166">
    <property type="term" value="F:nucleotide binding"/>
    <property type="evidence" value="ECO:0007669"/>
    <property type="project" value="InterPro"/>
</dbReference>
<feature type="domain" description="Gfo/Idh/MocA-like oxidoreductase N-terminal" evidence="1">
    <location>
        <begin position="48"/>
        <end position="164"/>
    </location>
</feature>
<evidence type="ECO:0000259" key="2">
    <source>
        <dbReference type="Pfam" id="PF19051"/>
    </source>
</evidence>
<dbReference type="Proteomes" id="UP000320839">
    <property type="component" value="Chromosome"/>
</dbReference>
<gene>
    <name evidence="3" type="primary">iolG_19</name>
    <name evidence="4" type="synonym">iolG_18</name>
    <name evidence="3" type="ORF">Enr10x_58640</name>
    <name evidence="4" type="ORF">Pan153_61250</name>
</gene>
<dbReference type="InterPro" id="IPR043906">
    <property type="entry name" value="Gfo/Idh/MocA_OxRdtase_bact_C"/>
</dbReference>